<dbReference type="GO" id="GO:0015627">
    <property type="term" value="C:type II protein secretion system complex"/>
    <property type="evidence" value="ECO:0007669"/>
    <property type="project" value="TreeGrafter"/>
</dbReference>
<dbReference type="AlphaFoldDB" id="A0A2N3IIF9"/>
<organism evidence="2 3">
    <name type="scientific">Raineya orbicola</name>
    <dbReference type="NCBI Taxonomy" id="2016530"/>
    <lineage>
        <taxon>Bacteria</taxon>
        <taxon>Pseudomonadati</taxon>
        <taxon>Bacteroidota</taxon>
        <taxon>Cytophagia</taxon>
        <taxon>Cytophagales</taxon>
        <taxon>Raineyaceae</taxon>
        <taxon>Raineya</taxon>
    </lineage>
</organism>
<dbReference type="Proteomes" id="UP000233387">
    <property type="component" value="Unassembled WGS sequence"/>
</dbReference>
<name>A0A2N3IIF9_9BACT</name>
<dbReference type="Gene3D" id="1.10.150.280">
    <property type="entry name" value="AF1531-like domain"/>
    <property type="match status" value="3"/>
</dbReference>
<reference evidence="2 3" key="1">
    <citation type="submission" date="2017-06" db="EMBL/GenBank/DDBJ databases">
        <title>Raineya orbicola gen. nov., sp. nov. a slightly thermophilic bacterium of the phylum Bacteroidetes and the description of Raineyaceae fam. nov.</title>
        <authorList>
            <person name="Albuquerque L."/>
            <person name="Polonia A.R.M."/>
            <person name="Barroso C."/>
            <person name="Froufe H.J.C."/>
            <person name="Lage O."/>
            <person name="Lobo-Da-Cunha A."/>
            <person name="Egas C."/>
            <person name="Da Costa M.S."/>
        </authorList>
    </citation>
    <scope>NUCLEOTIDE SEQUENCE [LARGE SCALE GENOMIC DNA]</scope>
    <source>
        <strain evidence="2 3">SPSPC-11</strain>
    </source>
</reference>
<dbReference type="Pfam" id="PF12836">
    <property type="entry name" value="HHH_3"/>
    <property type="match status" value="3"/>
</dbReference>
<dbReference type="InterPro" id="IPR051675">
    <property type="entry name" value="Endo/Exo/Phosphatase_dom_1"/>
</dbReference>
<evidence type="ECO:0000313" key="3">
    <source>
        <dbReference type="Proteomes" id="UP000233387"/>
    </source>
</evidence>
<dbReference type="RefSeq" id="WP_101358047.1">
    <property type="nucleotide sequence ID" value="NZ_NKXO01000010.1"/>
</dbReference>
<feature type="transmembrane region" description="Helical" evidence="1">
    <location>
        <begin position="21"/>
        <end position="39"/>
    </location>
</feature>
<comment type="caution">
    <text evidence="2">The sequence shown here is derived from an EMBL/GenBank/DDBJ whole genome shotgun (WGS) entry which is preliminary data.</text>
</comment>
<evidence type="ECO:0000256" key="1">
    <source>
        <dbReference type="SAM" id="Phobius"/>
    </source>
</evidence>
<dbReference type="EMBL" id="NKXO01000010">
    <property type="protein sequence ID" value="PKQ70122.1"/>
    <property type="molecule type" value="Genomic_DNA"/>
</dbReference>
<proteinExistence type="predicted"/>
<evidence type="ECO:0000313" key="2">
    <source>
        <dbReference type="EMBL" id="PKQ70122.1"/>
    </source>
</evidence>
<dbReference type="InterPro" id="IPR010994">
    <property type="entry name" value="RuvA_2-like"/>
</dbReference>
<keyword evidence="1" id="KW-1133">Transmembrane helix</keyword>
<dbReference type="SUPFAM" id="SSF47781">
    <property type="entry name" value="RuvA domain 2-like"/>
    <property type="match status" value="3"/>
</dbReference>
<keyword evidence="1" id="KW-0472">Membrane</keyword>
<sequence length="322" mass="37766">MLSYLQKVIRNAFGFSQRETNGTILLFAIIVLLLFLPYLQNLLFKQTFESSANQVFQDSIVAYLENLQNENEPIFPEIELSPFDPNKLSKEDWIKLGLNENTAQRIENYRKKGGKFRKKEDLLRVYDFPEELYQTLEPFIAIEGSNWQKKPSKQPFRQYSTKQNKQEYFERKFAYYKDSTQNRNNFQQKVTKFDLNQADTARLKKLRGIGEKRAMTIIKYREKLGGFASMEQISEIWGLDSVSINSLKKYAYILPNSWKKIAINTASVDDLKGHPYIGFRLANTIVNYRLQHGKFKDEADLAKIKAIDETTLQKLKPYLLFD</sequence>
<keyword evidence="3" id="KW-1185">Reference proteome</keyword>
<accession>A0A2N3IIF9</accession>
<gene>
    <name evidence="2" type="ORF">Rain11_0782</name>
</gene>
<dbReference type="OrthoDB" id="981124at2"/>
<keyword evidence="1" id="KW-0812">Transmembrane</keyword>
<protein>
    <submittedName>
        <fullName evidence="2">Helix-hairpin-helix motif</fullName>
    </submittedName>
</protein>
<dbReference type="PANTHER" id="PTHR21180">
    <property type="entry name" value="ENDONUCLEASE/EXONUCLEASE/PHOSPHATASE FAMILY DOMAIN-CONTAINING PROTEIN 1"/>
    <property type="match status" value="1"/>
</dbReference>
<dbReference type="PANTHER" id="PTHR21180:SF32">
    <property type="entry name" value="ENDONUCLEASE_EXONUCLEASE_PHOSPHATASE FAMILY DOMAIN-CONTAINING PROTEIN 1"/>
    <property type="match status" value="1"/>
</dbReference>
<dbReference type="GO" id="GO:0015628">
    <property type="term" value="P:protein secretion by the type II secretion system"/>
    <property type="evidence" value="ECO:0007669"/>
    <property type="project" value="TreeGrafter"/>
</dbReference>